<evidence type="ECO:0000256" key="3">
    <source>
        <dbReference type="ARBA" id="ARBA00022777"/>
    </source>
</evidence>
<sequence length="1993" mass="232087">MASSFKSLQKGYLREGNFFEPFTADQCVIIKKNYFKHTYGLEHEDAEEHTPPVPVDWYPYANSYYPFAEDVDPVERVNHLLVDKPSYVSLNSFYADSELKEPVGTTKNAQQKYLESDPVSFIILGKPGIGQENLGKQLAEHWRCVYIEPSTLIEEEILSGSRAGQCIEFNLRCGRAIGIDVILRLVEKRINSDTAKHRGFVICGLPLIPNKLYKDDPISSESAVFTVKDIFEEVLDTTIEIGIYPERQPQPSETSKFSPRGMKGEGEEDEEIERKELVGEDVRGEETPSPFSPQIQREPSLPLDVGPDFNICQPAEISTNYEDQINFLFNLLKPPFLIIYVMCNAKDVIKKRENEKFDVHSNLTMDLLLESTNKKIYKYFTHKRNRENEFPEDVYETFIYDNDIDSTNLKHLVTLPKNFPINVESQLDVYHYTAMNFIERRIMTHDPQYFLKLDGRTSIRRMFHILKSRLNILPLQKVLVPERLLIDTLPGAEDVSPPTGTNLANYENLSFEDHFLTYRTIGIPGLAFKWTWSDWMTKCPVALKNGILKNGDKNYAVQFLNKIFYLSDEESFIKFYRNPRPYLLEPYPRPTCKIFIFGPKCSGKTAIANCLGYLLNGTVLSTASIVENFIEHKYQEFIEHVRQLALVEGLNLLKEMRAKEAEAAEIERTEKIKNWVESVKQLVDEYVKLLHALEIEEETTKLELSSFAMAMVKHDIAEIETETTLALKHVREHLAQLNIPEDMASSYQSLVQDKQKLLTYLPDNLKKKYVIKPATVHDDFVVQYVNEAVANAVFESEQVSNQNIVEVIQNAIMEVEDRYVEEGGHRGGWIIDGMLCDVAVFQELYPHYIADDIIVLKDTEDFEFLRDRFKTRGANVFRQYRDFFMSVGKVDAAWRAPSQVISTVSYKETLGRSILSDIFDDSQLGGISNAGNLIRDENYYEDLLKHKMKWITAEEYFQSFSKPLIEIQVTNKSLPELMSEAIRRLEDQYRVHPSVFSEKDQAEEIAMFATDIVPEEGAEETAVVKGQTDSFLESNRRYGSTSYYCPVMYHDNWILWKGHEKFAVKFEDQIYLLSSEDNMQKFLVSPREYLTKTFSKKLPPPRICVVGLPDTGKTKLSQALSFNYGLPYISFENIVKQYFRIKQDSTFEDWKRSTTIPNSLSGYLNGSSLLPEDLYTSEIHPLWFTYPVRELGFVLDDFPKRPTDVDMMIQFNLVPDIIINLTTDDFALKIKMLERRLNEWQRRMLEEREKQDQTAREEWLKWERERERRFKEMMDEKREERYTKQRRLKVEDLEETEKDNVSQVSVDSVAEQRDADEINRILDLEMPMVAPPLPEDFETTKLLFEGQISEHVASEKNFVQAVQAVCERELLPYTSITIDLENHERNERSIYYNTEHIKFRNDSLFERCYEVSMEVADRLLTTGYCLLSKFGKLCPVQYSENKNPFHMFQILEQKNNVFPLIHGSYIYYLIGRTNVDKFKKEPLKYIDVAAVNFPLVPFRMAISGPPKCGKTTLANRIRMEYGLKIITRGQAIRFVLAFLPFSSLAMNLESVLRKGWEATDEMVARCVEAASIDPWAVSQGVIFDGFPDTISEVRHLSYLGLIPQLVIDLQATKRQVFECLENDVGRRGFPKYSLRFVKHLYQEYREVAETFKPWFDREYQSVYKISIDRNNWSLWYQSEKVMTAVFFEIKHYYIHCHNDWPLRLANMQVTPLEFLERQSSYKTFCPCCLHFSNMLTSGGEVPDRTGLVQWRHYYYWLCPQHIERFLKTPEIFLPPYGANKLPPHLPTFLNLKVYPQNVYEDGACIVCYKTKTIINKGILKYAIDYNYKTYLFDTLDCLKEFMQRPSQYSFTIKFKPPGNYPSLDYHELPILGMLEQYVAADLIKAVKYISRRRPVIPGLSVATSAAVGIGLFLKVFNNLIPPDYKVRYMQGDELFHVRREQLIQFLDRMKHVINPYLHYEEPLPEFKMLESIKSSSSAPSTIMEVDISEHKHY</sequence>
<evidence type="ECO:0000256" key="4">
    <source>
        <dbReference type="SAM" id="Coils"/>
    </source>
</evidence>
<dbReference type="InterPro" id="IPR000850">
    <property type="entry name" value="Adenylat/UMP-CMP_kin"/>
</dbReference>
<evidence type="ECO:0000256" key="5">
    <source>
        <dbReference type="SAM" id="MobiDB-lite"/>
    </source>
</evidence>
<dbReference type="GO" id="GO:0019205">
    <property type="term" value="F:nucleobase-containing compound kinase activity"/>
    <property type="evidence" value="ECO:0007669"/>
    <property type="project" value="InterPro"/>
</dbReference>
<dbReference type="Pfam" id="PF00406">
    <property type="entry name" value="ADK"/>
    <property type="match status" value="1"/>
</dbReference>
<reference evidence="6" key="1">
    <citation type="submission" date="2025-08" db="UniProtKB">
        <authorList>
            <consortium name="RefSeq"/>
        </authorList>
    </citation>
    <scope>IDENTIFICATION</scope>
    <source>
        <tissue evidence="6">Whole insect</tissue>
    </source>
</reference>
<evidence type="ECO:0000256" key="2">
    <source>
        <dbReference type="ARBA" id="ARBA00022741"/>
    </source>
</evidence>
<feature type="region of interest" description="Disordered" evidence="5">
    <location>
        <begin position="247"/>
        <end position="275"/>
    </location>
</feature>
<keyword evidence="4" id="KW-0175">Coiled coil</keyword>
<dbReference type="InParanoid" id="A0A6P7FKY8"/>
<dbReference type="InterPro" id="IPR027417">
    <property type="entry name" value="P-loop_NTPase"/>
</dbReference>
<keyword evidence="3" id="KW-0418">Kinase</keyword>
<dbReference type="GO" id="GO:0006139">
    <property type="term" value="P:nucleobase-containing compound metabolic process"/>
    <property type="evidence" value="ECO:0007669"/>
    <property type="project" value="InterPro"/>
</dbReference>
<protein>
    <submittedName>
        <fullName evidence="6">Adenylate kinase 9-like</fullName>
    </submittedName>
</protein>
<feature type="coiled-coil region" evidence="4">
    <location>
        <begin position="1223"/>
        <end position="1257"/>
    </location>
</feature>
<keyword evidence="2" id="KW-0547">Nucleotide-binding</keyword>
<evidence type="ECO:0000313" key="6">
    <source>
        <dbReference type="RefSeq" id="XP_028133598.1"/>
    </source>
</evidence>
<organism evidence="6">
    <name type="scientific">Diabrotica virgifera virgifera</name>
    <name type="common">western corn rootworm</name>
    <dbReference type="NCBI Taxonomy" id="50390"/>
    <lineage>
        <taxon>Eukaryota</taxon>
        <taxon>Metazoa</taxon>
        <taxon>Ecdysozoa</taxon>
        <taxon>Arthropoda</taxon>
        <taxon>Hexapoda</taxon>
        <taxon>Insecta</taxon>
        <taxon>Pterygota</taxon>
        <taxon>Neoptera</taxon>
        <taxon>Endopterygota</taxon>
        <taxon>Coleoptera</taxon>
        <taxon>Polyphaga</taxon>
        <taxon>Cucujiformia</taxon>
        <taxon>Chrysomeloidea</taxon>
        <taxon>Chrysomelidae</taxon>
        <taxon>Galerucinae</taxon>
        <taxon>Diabroticina</taxon>
        <taxon>Diabroticites</taxon>
        <taxon>Diabrotica</taxon>
    </lineage>
</organism>
<dbReference type="PANTHER" id="PTHR23359">
    <property type="entry name" value="NUCLEOTIDE KINASE"/>
    <property type="match status" value="1"/>
</dbReference>
<dbReference type="GO" id="GO:0005524">
    <property type="term" value="F:ATP binding"/>
    <property type="evidence" value="ECO:0007669"/>
    <property type="project" value="InterPro"/>
</dbReference>
<evidence type="ECO:0000256" key="1">
    <source>
        <dbReference type="ARBA" id="ARBA00022679"/>
    </source>
</evidence>
<keyword evidence="1" id="KW-0808">Transferase</keyword>
<proteinExistence type="predicted"/>
<accession>A0A6P7FKY8</accession>
<dbReference type="Gene3D" id="3.40.50.300">
    <property type="entry name" value="P-loop containing nucleotide triphosphate hydrolases"/>
    <property type="match status" value="4"/>
</dbReference>
<dbReference type="SUPFAM" id="SSF52540">
    <property type="entry name" value="P-loop containing nucleoside triphosphate hydrolases"/>
    <property type="match status" value="4"/>
</dbReference>
<gene>
    <name evidence="6" type="primary">LOC114328844</name>
</gene>
<name>A0A6P7FKY8_DIAVI</name>
<dbReference type="RefSeq" id="XP_028133598.1">
    <property type="nucleotide sequence ID" value="XM_028277797.1"/>
</dbReference>